<dbReference type="InterPro" id="IPR003615">
    <property type="entry name" value="HNH_nuc"/>
</dbReference>
<dbReference type="AlphaFoldDB" id="A0A259TUS6"/>
<evidence type="ECO:0000259" key="2">
    <source>
        <dbReference type="Pfam" id="PF26340"/>
    </source>
</evidence>
<comment type="caution">
    <text evidence="3">The sequence shown here is derived from an EMBL/GenBank/DDBJ whole genome shotgun (WGS) entry which is preliminary data.</text>
</comment>
<reference evidence="3 4" key="1">
    <citation type="submission" date="2016-11" db="EMBL/GenBank/DDBJ databases">
        <title>Study of marine rhodopsin-containing bacteria.</title>
        <authorList>
            <person name="Yoshizawa S."/>
            <person name="Kumagai Y."/>
            <person name="Kogure K."/>
        </authorList>
    </citation>
    <scope>NUCLEOTIDE SEQUENCE [LARGE SCALE GENOMIC DNA]</scope>
    <source>
        <strain evidence="3 4">SG-29</strain>
    </source>
</reference>
<feature type="domain" description="ScoMcrA-like DNA sulfur-binding" evidence="2">
    <location>
        <begin position="4"/>
        <end position="154"/>
    </location>
</feature>
<dbReference type="InParanoid" id="A0A259TUS6"/>
<dbReference type="PIRSF" id="PIRSF030850">
    <property type="entry name" value="UCP030850"/>
    <property type="match status" value="1"/>
</dbReference>
<evidence type="ECO:0000259" key="1">
    <source>
        <dbReference type="Pfam" id="PF13391"/>
    </source>
</evidence>
<protein>
    <submittedName>
        <fullName evidence="3">Uncharacterized protein</fullName>
    </submittedName>
</protein>
<dbReference type="Gene3D" id="1.10.30.50">
    <property type="match status" value="1"/>
</dbReference>
<keyword evidence="4" id="KW-1185">Reference proteome</keyword>
<feature type="domain" description="HNH nuclease" evidence="1">
    <location>
        <begin position="186"/>
        <end position="237"/>
    </location>
</feature>
<proteinExistence type="predicted"/>
<organism evidence="3 4">
    <name type="scientific">Rubricoccus marinus</name>
    <dbReference type="NCBI Taxonomy" id="716817"/>
    <lineage>
        <taxon>Bacteria</taxon>
        <taxon>Pseudomonadati</taxon>
        <taxon>Rhodothermota</taxon>
        <taxon>Rhodothermia</taxon>
        <taxon>Rhodothermales</taxon>
        <taxon>Rubricoccaceae</taxon>
        <taxon>Rubricoccus</taxon>
    </lineage>
</organism>
<dbReference type="InterPro" id="IPR058813">
    <property type="entry name" value="DNA-SBD_ScoMcrA"/>
</dbReference>
<sequence>MSPDDLTRLFSSLTVWENGSKRAPHKPLLLLHALGRFASSEPQLPYASVEGPLAELLVDFGRSQSRPNPHYPFWRLQRDGVWKVIPTEGIVFTASGDPTITSLRTVNPSGGFAPAVEETFRQRPESIADIARLLLDAHFAPTLHEPILDAVGLDLDALGASGAPRQRRKRDRAFREAVLRAYGYRCAVCGFETRVGRTLVGLDAAHVKWHQAGGADEVPNGLALCALHHRLLDRGAYTLAPSSSHEIIVDVAEDAHGGEGFERWLLAYHGRPLAQPVQSGYRVAEPSAAWHRREVFRGPAREPLALEARAGAAQVP</sequence>
<dbReference type="Pfam" id="PF26340">
    <property type="entry name" value="DNA-SBD_ScoMcrA"/>
    <property type="match status" value="1"/>
</dbReference>
<accession>A0A259TUS6</accession>
<evidence type="ECO:0000313" key="4">
    <source>
        <dbReference type="Proteomes" id="UP000216446"/>
    </source>
</evidence>
<dbReference type="Pfam" id="PF13391">
    <property type="entry name" value="HNH_2"/>
    <property type="match status" value="1"/>
</dbReference>
<dbReference type="RefSeq" id="WP_094545134.1">
    <property type="nucleotide sequence ID" value="NZ_MQWB01000001.1"/>
</dbReference>
<dbReference type="EMBL" id="MQWB01000001">
    <property type="protein sequence ID" value="OZC01519.1"/>
    <property type="molecule type" value="Genomic_DNA"/>
</dbReference>
<dbReference type="InterPro" id="IPR011396">
    <property type="entry name" value="PT_DNA_restrict"/>
</dbReference>
<dbReference type="Proteomes" id="UP000216446">
    <property type="component" value="Unassembled WGS sequence"/>
</dbReference>
<evidence type="ECO:0000313" key="3">
    <source>
        <dbReference type="EMBL" id="OZC01519.1"/>
    </source>
</evidence>
<dbReference type="OrthoDB" id="67788at2"/>
<name>A0A259TUS6_9BACT</name>
<gene>
    <name evidence="3" type="ORF">BSZ36_00070</name>
</gene>
<dbReference type="NCBIfam" id="NF045808">
    <property type="entry name" value="PT-DNA_restrict"/>
    <property type="match status" value="1"/>
</dbReference>